<evidence type="ECO:0000313" key="3">
    <source>
        <dbReference type="EMBL" id="SNS04210.1"/>
    </source>
</evidence>
<name>A0A239B8H2_9FIRM</name>
<dbReference type="Pfam" id="PF00395">
    <property type="entry name" value="SLH"/>
    <property type="match status" value="1"/>
</dbReference>
<feature type="domain" description="SLH" evidence="2">
    <location>
        <begin position="656"/>
        <end position="718"/>
    </location>
</feature>
<dbReference type="EMBL" id="FZOJ01000003">
    <property type="protein sequence ID" value="SNS04210.1"/>
    <property type="molecule type" value="Genomic_DNA"/>
</dbReference>
<evidence type="ECO:0000313" key="4">
    <source>
        <dbReference type="Proteomes" id="UP000198304"/>
    </source>
</evidence>
<dbReference type="InterPro" id="IPR032599">
    <property type="entry name" value="YcdB/YcdC_rep_domain"/>
</dbReference>
<sequence>MKRFISMLIIIILIFSVMNSVALAETTSSIYSNDEIEALVRTKLSIDNEIKLNYSNLYTQDTREKKLWNLEFAGEKANMHVTVDAETGEVINFNSWGNHLYGKPVAILSDAAKENAVKFIQSLEPEKFKETEAVTVEAPSMILFQLKIDYYEPDNYHFLFVRKMKGEYFPNNYFKVQVSGTTGNIVQYEMRWDEAAYDNDKALISEEQARKIFEKEDRLQLKYVRLYNNNKDETTKAVLTPVYVYAPKESDKINAIDGRLYKMEDVYYQWPDYRPMYGTSMDREEAKEAMASGGGEVIPEKGVISKEKAERIVIDTLGKELDLTGLKVQNSQYTNYYFGLEGKYWNIYWWDEENGKYLHAGVDAESGDIISASFSKSLEHEEPVAIERISLIKQDVAAEPIAMEVDEEELEGTYRKPEISNKDDIDETKIKSEILDKMRAIFPHIKEGEIDFEAHSNIAEESQIYVVSPRLIDGIPYDENYLNVTYQYTTGEIVKFDYQWNKVEAQPASKVIDKKVIEKQFYDTVGFEKYLIQLKNQTAATKEGKNIPLKQLVPVYALKTFNFSFIDATSGKFLNHDGKEYVEESLISGFKDVNNHPYEKEILLMDKMGVLKEDSQSFRPDESLARKDAMKWIVEMGWKGRFYSLDGYYDYYQKAMELPFKDIDRNDPYYVYVVAAVENGIIDGKEDYFNPEEKMTKMEVTKWLLNAMKQKQLAQFTEIFQVSYTDKDKIQSEDIGYVALAKYYNIYGDKEGEEAFKPEQVFTRGEFIKALYNMLNNQ</sequence>
<dbReference type="Pfam" id="PF16244">
    <property type="entry name" value="DUF4901"/>
    <property type="match status" value="1"/>
</dbReference>
<dbReference type="OrthoDB" id="2473368at2"/>
<dbReference type="Proteomes" id="UP000198304">
    <property type="component" value="Unassembled WGS sequence"/>
</dbReference>
<evidence type="ECO:0000259" key="2">
    <source>
        <dbReference type="PROSITE" id="PS51272"/>
    </source>
</evidence>
<dbReference type="RefSeq" id="WP_089281586.1">
    <property type="nucleotide sequence ID" value="NZ_FZOJ01000003.1"/>
</dbReference>
<accession>A0A239B8H2</accession>
<dbReference type="AlphaFoldDB" id="A0A239B8H2"/>
<organism evidence="3 4">
    <name type="scientific">Anaerovirgula multivorans</name>
    <dbReference type="NCBI Taxonomy" id="312168"/>
    <lineage>
        <taxon>Bacteria</taxon>
        <taxon>Bacillati</taxon>
        <taxon>Bacillota</taxon>
        <taxon>Clostridia</taxon>
        <taxon>Peptostreptococcales</taxon>
        <taxon>Natronincolaceae</taxon>
        <taxon>Anaerovirgula</taxon>
    </lineage>
</organism>
<reference evidence="3 4" key="1">
    <citation type="submission" date="2017-06" db="EMBL/GenBank/DDBJ databases">
        <authorList>
            <person name="Kim H.J."/>
            <person name="Triplett B.A."/>
        </authorList>
    </citation>
    <scope>NUCLEOTIDE SEQUENCE [LARGE SCALE GENOMIC DNA]</scope>
    <source>
        <strain evidence="3 4">SCA</strain>
    </source>
</reference>
<proteinExistence type="predicted"/>
<keyword evidence="4" id="KW-1185">Reference proteome</keyword>
<protein>
    <submittedName>
        <fullName evidence="3">S-layer homology domain-containing protein</fullName>
    </submittedName>
</protein>
<dbReference type="InterPro" id="IPR001119">
    <property type="entry name" value="SLH_dom"/>
</dbReference>
<dbReference type="PROSITE" id="PS51272">
    <property type="entry name" value="SLH"/>
    <property type="match status" value="2"/>
</dbReference>
<feature type="domain" description="SLH" evidence="2">
    <location>
        <begin position="721"/>
        <end position="778"/>
    </location>
</feature>
<evidence type="ECO:0000256" key="1">
    <source>
        <dbReference type="ARBA" id="ARBA00022737"/>
    </source>
</evidence>
<gene>
    <name evidence="3" type="ORF">SAMN05446037_100388</name>
</gene>
<keyword evidence="1" id="KW-0677">Repeat</keyword>